<name>A0A7R9DCD2_TIMPO</name>
<sequence>MLVLALTSLLSLSTPDLASAEIQRAVSSRMEVNLKLEQDDMEGVDEREWWSEFLRLKIQRSLRAQSLVCPICEVVGLNRVTLMPVRTNEELLE</sequence>
<dbReference type="EMBL" id="OD005759">
    <property type="protein sequence ID" value="CAD7412043.1"/>
    <property type="molecule type" value="Genomic_DNA"/>
</dbReference>
<dbReference type="AlphaFoldDB" id="A0A7R9DCD2"/>
<feature type="signal peptide" evidence="1">
    <location>
        <begin position="1"/>
        <end position="20"/>
    </location>
</feature>
<evidence type="ECO:0000313" key="2">
    <source>
        <dbReference type="EMBL" id="CAD7412043.1"/>
    </source>
</evidence>
<evidence type="ECO:0000256" key="1">
    <source>
        <dbReference type="SAM" id="SignalP"/>
    </source>
</evidence>
<gene>
    <name evidence="2" type="ORF">TPSB3V08_LOCUS8210</name>
</gene>
<accession>A0A7R9DCD2</accession>
<proteinExistence type="predicted"/>
<feature type="chain" id="PRO_5031320438" evidence="1">
    <location>
        <begin position="21"/>
        <end position="93"/>
    </location>
</feature>
<reference evidence="2" key="1">
    <citation type="submission" date="2020-11" db="EMBL/GenBank/DDBJ databases">
        <authorList>
            <person name="Tran Van P."/>
        </authorList>
    </citation>
    <scope>NUCLEOTIDE SEQUENCE</scope>
</reference>
<protein>
    <submittedName>
        <fullName evidence="2">Uncharacterized protein</fullName>
    </submittedName>
</protein>
<keyword evidence="1" id="KW-0732">Signal</keyword>
<organism evidence="2">
    <name type="scientific">Timema poppense</name>
    <name type="common">Walking stick</name>
    <dbReference type="NCBI Taxonomy" id="170557"/>
    <lineage>
        <taxon>Eukaryota</taxon>
        <taxon>Metazoa</taxon>
        <taxon>Ecdysozoa</taxon>
        <taxon>Arthropoda</taxon>
        <taxon>Hexapoda</taxon>
        <taxon>Insecta</taxon>
        <taxon>Pterygota</taxon>
        <taxon>Neoptera</taxon>
        <taxon>Polyneoptera</taxon>
        <taxon>Phasmatodea</taxon>
        <taxon>Timematodea</taxon>
        <taxon>Timematoidea</taxon>
        <taxon>Timematidae</taxon>
        <taxon>Timema</taxon>
    </lineage>
</organism>